<proteinExistence type="inferred from homology"/>
<comment type="subcellular location">
    <subcellularLocation>
        <location evidence="1">Membrane</location>
        <topology evidence="1">Single-pass type II membrane protein</topology>
    </subcellularLocation>
</comment>
<accession>A0A200QGS7</accession>
<keyword evidence="5" id="KW-1133">Transmembrane helix</keyword>
<evidence type="ECO:0000256" key="4">
    <source>
        <dbReference type="RuleBase" id="RU000363"/>
    </source>
</evidence>
<dbReference type="PROSITE" id="PS00061">
    <property type="entry name" value="ADH_SHORT"/>
    <property type="match status" value="1"/>
</dbReference>
<evidence type="ECO:0000313" key="7">
    <source>
        <dbReference type="Proteomes" id="UP000195402"/>
    </source>
</evidence>
<dbReference type="GO" id="GO:0016491">
    <property type="term" value="F:oxidoreductase activity"/>
    <property type="evidence" value="ECO:0007669"/>
    <property type="project" value="UniProtKB-KW"/>
</dbReference>
<evidence type="ECO:0000256" key="2">
    <source>
        <dbReference type="ARBA" id="ARBA00006484"/>
    </source>
</evidence>
<dbReference type="InterPro" id="IPR020904">
    <property type="entry name" value="Sc_DH/Rdtase_CS"/>
</dbReference>
<dbReference type="InterPro" id="IPR036291">
    <property type="entry name" value="NAD(P)-bd_dom_sf"/>
</dbReference>
<keyword evidence="5" id="KW-0812">Transmembrane</keyword>
<dbReference type="InterPro" id="IPR002347">
    <property type="entry name" value="SDR_fam"/>
</dbReference>
<keyword evidence="5" id="KW-0472">Membrane</keyword>
<sequence>MELIHVIMDLVVPPIILVGLLIIIPPYLIYKFVSFILRSFSIEDLTGKVVLITGASSGIGEYLAYAYAKRGARLVLVARREKRLREVAEKARGFGSPDVLVSSADVSKVEDCKRFVEEAVHYFGRLDHLVNNAGITSAYAFEDVTDITLPTHLMNVNFWGSIYPTHFAIPHLRKSKGKIVVIASLASWLYAPNMIFYGASKAAMYNFFETLRVELGSSVAISIVSPGFIESEMTQGKHLSENGTMELDPQKRDAQIGMFPVRGVMECANTIVHGVCRGDRNITDPSWFRILFFCKVFVSDVVEWFFSVLFVSTPGMAENDALGKKILDVTGLKKFIYPASIASDIKAE</sequence>
<dbReference type="Proteomes" id="UP000195402">
    <property type="component" value="Unassembled WGS sequence"/>
</dbReference>
<keyword evidence="7" id="KW-1185">Reference proteome</keyword>
<dbReference type="PRINTS" id="PR00080">
    <property type="entry name" value="SDRFAMILY"/>
</dbReference>
<evidence type="ECO:0000313" key="6">
    <source>
        <dbReference type="EMBL" id="OVA09597.1"/>
    </source>
</evidence>
<dbReference type="AlphaFoldDB" id="A0A200QGS7"/>
<dbReference type="GO" id="GO:0005829">
    <property type="term" value="C:cytosol"/>
    <property type="evidence" value="ECO:0007669"/>
    <property type="project" value="TreeGrafter"/>
</dbReference>
<dbReference type="OMA" id="EYTRWLM"/>
<dbReference type="GO" id="GO:0016020">
    <property type="term" value="C:membrane"/>
    <property type="evidence" value="ECO:0007669"/>
    <property type="project" value="UniProtKB-SubCell"/>
</dbReference>
<evidence type="ECO:0000256" key="1">
    <source>
        <dbReference type="ARBA" id="ARBA00004606"/>
    </source>
</evidence>
<dbReference type="Gene3D" id="3.40.50.720">
    <property type="entry name" value="NAD(P)-binding Rossmann-like Domain"/>
    <property type="match status" value="1"/>
</dbReference>
<name>A0A200QGS7_MACCD</name>
<evidence type="ECO:0000256" key="3">
    <source>
        <dbReference type="ARBA" id="ARBA00023002"/>
    </source>
</evidence>
<dbReference type="EMBL" id="MVGT01002051">
    <property type="protein sequence ID" value="OVA09597.1"/>
    <property type="molecule type" value="Genomic_DNA"/>
</dbReference>
<dbReference type="InParanoid" id="A0A200QGS7"/>
<gene>
    <name evidence="6" type="ORF">BVC80_9101g122</name>
</gene>
<protein>
    <submittedName>
        <fullName evidence="6">Short-chain dehydrogenase/reductase SDR</fullName>
    </submittedName>
</protein>
<dbReference type="STRING" id="56857.A0A200QGS7"/>
<dbReference type="OrthoDB" id="47007at2759"/>
<dbReference type="NCBIfam" id="NF004825">
    <property type="entry name" value="PRK06181.1"/>
    <property type="match status" value="1"/>
</dbReference>
<organism evidence="6 7">
    <name type="scientific">Macleaya cordata</name>
    <name type="common">Five-seeded plume-poppy</name>
    <name type="synonym">Bocconia cordata</name>
    <dbReference type="NCBI Taxonomy" id="56857"/>
    <lineage>
        <taxon>Eukaryota</taxon>
        <taxon>Viridiplantae</taxon>
        <taxon>Streptophyta</taxon>
        <taxon>Embryophyta</taxon>
        <taxon>Tracheophyta</taxon>
        <taxon>Spermatophyta</taxon>
        <taxon>Magnoliopsida</taxon>
        <taxon>Ranunculales</taxon>
        <taxon>Papaveraceae</taxon>
        <taxon>Papaveroideae</taxon>
        <taxon>Macleaya</taxon>
    </lineage>
</organism>
<feature type="transmembrane region" description="Helical" evidence="5">
    <location>
        <begin position="6"/>
        <end position="30"/>
    </location>
</feature>
<evidence type="ECO:0000256" key="5">
    <source>
        <dbReference type="SAM" id="Phobius"/>
    </source>
</evidence>
<keyword evidence="3" id="KW-0560">Oxidoreductase</keyword>
<comment type="caution">
    <text evidence="6">The sequence shown here is derived from an EMBL/GenBank/DDBJ whole genome shotgun (WGS) entry which is preliminary data.</text>
</comment>
<dbReference type="Pfam" id="PF00106">
    <property type="entry name" value="adh_short"/>
    <property type="match status" value="1"/>
</dbReference>
<dbReference type="PANTHER" id="PTHR43391:SF89">
    <property type="entry name" value="11-BETA-HYDROXYSTEROID DEHYDROGENASE 1A-RELATED"/>
    <property type="match status" value="1"/>
</dbReference>
<dbReference type="PRINTS" id="PR00081">
    <property type="entry name" value="GDHRDH"/>
</dbReference>
<dbReference type="PANTHER" id="PTHR43391">
    <property type="entry name" value="RETINOL DEHYDROGENASE-RELATED"/>
    <property type="match status" value="1"/>
</dbReference>
<comment type="similarity">
    <text evidence="2 4">Belongs to the short-chain dehydrogenases/reductases (SDR) family.</text>
</comment>
<reference evidence="6 7" key="1">
    <citation type="journal article" date="2017" name="Mol. Plant">
        <title>The Genome of Medicinal Plant Macleaya cordata Provides New Insights into Benzylisoquinoline Alkaloids Metabolism.</title>
        <authorList>
            <person name="Liu X."/>
            <person name="Liu Y."/>
            <person name="Huang P."/>
            <person name="Ma Y."/>
            <person name="Qing Z."/>
            <person name="Tang Q."/>
            <person name="Cao H."/>
            <person name="Cheng P."/>
            <person name="Zheng Y."/>
            <person name="Yuan Z."/>
            <person name="Zhou Y."/>
            <person name="Liu J."/>
            <person name="Tang Z."/>
            <person name="Zhuo Y."/>
            <person name="Zhang Y."/>
            <person name="Yu L."/>
            <person name="Huang J."/>
            <person name="Yang P."/>
            <person name="Peng Q."/>
            <person name="Zhang J."/>
            <person name="Jiang W."/>
            <person name="Zhang Z."/>
            <person name="Lin K."/>
            <person name="Ro D.K."/>
            <person name="Chen X."/>
            <person name="Xiong X."/>
            <person name="Shang Y."/>
            <person name="Huang S."/>
            <person name="Zeng J."/>
        </authorList>
    </citation>
    <scope>NUCLEOTIDE SEQUENCE [LARGE SCALE GENOMIC DNA]</scope>
    <source>
        <strain evidence="7">cv. BLH2017</strain>
        <tissue evidence="6">Root</tissue>
    </source>
</reference>
<dbReference type="SUPFAM" id="SSF51735">
    <property type="entry name" value="NAD(P)-binding Rossmann-fold domains"/>
    <property type="match status" value="1"/>
</dbReference>